<sequence length="958" mass="101532">MSQRLFSAPGTNLKFDGNNDYVNCPGLSLANTSFSIEFWAQRQGGIGNYQYIMSQGTATTDQFVGILFRVTTNVLSFSFWGDDLDAVTAISDLNWHHYACTYDATTKLQSIYIDGVLDASRTATANTSSTGTCYIGGNGGSSQTFNGNLDEFRVYNYALTATEISSRKNCELNGNETGLIRYYQFNEGTAGGSNGNIFSALPLPDVTAGGNNGSLKGFASTGTSSNWMGGSPVTSGITVPAPPTVITPVYIAKGATASALTATGTSLTWFTTATGGTGSSTAPTPTTSTAGTTSYWVTSGNAAGCQSTRVEIDAIIKSTASYLNFDGVNDAITLAATGFPTGNSARTIEAWIRTTQNNGGGTIMTYGDLSLSNRFALYQTGGKLNFVAENNDYNTNVVINDGVWHHVAATYDGTTVKVYIDGTLAGSSAKSLNTTGTAFNIGYRGTASEYFKGDIDEVRVWNTARSAANLSSNCPLVGNETGLLAYYRFDQGSPGGTNTSVTSLLDATANNKNGTLSGFALTGNASNWLIMAPLSTGPDVISPVTYCQTTTAAALTAPGSGLLWYTTRFGGTGSSTAPTPSTSGTGTTSYWVTQPITCGESPRSRIDVVVNPQILATANTTISLNISSTTYFKNACKDVIAIVSPTGASPISGNTTAKVWLEGTQPAQYVKRHYEITPASNASTATGTITLYFTQAEFNAFNAVNSIKLPTGPTDNTGISNLLVEKRGGVSSDGTGIHSTYSGTITTIKPVNSNIVWNATASRWEITFDVTSFSGFFVKTISSTLPITLVNFTAQKRNNEVLISWKEENALNFSHYEVERSKDGLVYTKIGTVAAKNISSTNNYQFTDAEAWDTDVRYYRLKMVDNDGTSRYSTVVRVSNKATGSITVYPSPADDYITVDLNNNSNTNTTALLLDVTGKVIKPVTITGQHTTVGLSGLYSGTYLLRFDNGQTIKFIKK</sequence>
<organism evidence="8 9">
    <name type="scientific">Niastella soli</name>
    <dbReference type="NCBI Taxonomy" id="2821487"/>
    <lineage>
        <taxon>Bacteria</taxon>
        <taxon>Pseudomonadati</taxon>
        <taxon>Bacteroidota</taxon>
        <taxon>Chitinophagia</taxon>
        <taxon>Chitinophagales</taxon>
        <taxon>Chitinophagaceae</taxon>
        <taxon>Niastella</taxon>
    </lineage>
</organism>
<dbReference type="InterPro" id="IPR013320">
    <property type="entry name" value="ConA-like_dom_sf"/>
</dbReference>
<keyword evidence="2" id="KW-0479">Metal-binding</keyword>
<dbReference type="Pfam" id="PF13385">
    <property type="entry name" value="Laminin_G_3"/>
    <property type="match status" value="2"/>
</dbReference>
<dbReference type="Gene3D" id="2.60.40.10">
    <property type="entry name" value="Immunoglobulins"/>
    <property type="match status" value="1"/>
</dbReference>
<dbReference type="SMART" id="SM00282">
    <property type="entry name" value="LamG"/>
    <property type="match status" value="1"/>
</dbReference>
<protein>
    <submittedName>
        <fullName evidence="8">T9SS type A sorting domain-containing protein</fullName>
    </submittedName>
</protein>
<keyword evidence="9" id="KW-1185">Reference proteome</keyword>
<dbReference type="SUPFAM" id="SSF49899">
    <property type="entry name" value="Concanavalin A-like lectins/glucanases"/>
    <property type="match status" value="2"/>
</dbReference>
<evidence type="ECO:0000313" key="8">
    <source>
        <dbReference type="EMBL" id="MBO9203397.1"/>
    </source>
</evidence>
<dbReference type="NCBIfam" id="TIGR04183">
    <property type="entry name" value="Por_Secre_tail"/>
    <property type="match status" value="1"/>
</dbReference>
<feature type="domain" description="LamG-like jellyroll fold" evidence="7">
    <location>
        <begin position="344"/>
        <end position="468"/>
    </location>
</feature>
<dbReference type="InterPro" id="IPR001791">
    <property type="entry name" value="Laminin_G"/>
</dbReference>
<evidence type="ECO:0000256" key="4">
    <source>
        <dbReference type="ARBA" id="ARBA00022837"/>
    </source>
</evidence>
<keyword evidence="3" id="KW-0732">Signal</keyword>
<dbReference type="InterPro" id="IPR044023">
    <property type="entry name" value="Ig_7"/>
</dbReference>
<dbReference type="CDD" id="cd00110">
    <property type="entry name" value="LamG"/>
    <property type="match status" value="1"/>
</dbReference>
<keyword evidence="5" id="KW-1015">Disulfide bond</keyword>
<evidence type="ECO:0000259" key="7">
    <source>
        <dbReference type="SMART" id="SM00560"/>
    </source>
</evidence>
<dbReference type="Pfam" id="PF18962">
    <property type="entry name" value="Por_Secre_tail"/>
    <property type="match status" value="1"/>
</dbReference>
<evidence type="ECO:0000256" key="2">
    <source>
        <dbReference type="ARBA" id="ARBA00022723"/>
    </source>
</evidence>
<evidence type="ECO:0000256" key="5">
    <source>
        <dbReference type="ARBA" id="ARBA00023157"/>
    </source>
</evidence>
<dbReference type="PANTHER" id="PTHR19277:SF125">
    <property type="entry name" value="B6"/>
    <property type="match status" value="1"/>
</dbReference>
<evidence type="ECO:0000256" key="3">
    <source>
        <dbReference type="ARBA" id="ARBA00022729"/>
    </source>
</evidence>
<dbReference type="InterPro" id="IPR051360">
    <property type="entry name" value="Neuronal_Pentraxin_Related"/>
</dbReference>
<accession>A0ABS3Z0V7</accession>
<evidence type="ECO:0000313" key="9">
    <source>
        <dbReference type="Proteomes" id="UP000677244"/>
    </source>
</evidence>
<dbReference type="InterPro" id="IPR026444">
    <property type="entry name" value="Secre_tail"/>
</dbReference>
<dbReference type="InterPro" id="IPR013783">
    <property type="entry name" value="Ig-like_fold"/>
</dbReference>
<name>A0ABS3Z0V7_9BACT</name>
<dbReference type="Pfam" id="PF19081">
    <property type="entry name" value="Ig_7"/>
    <property type="match status" value="1"/>
</dbReference>
<feature type="domain" description="LamG-like jellyroll fold" evidence="7">
    <location>
        <begin position="32"/>
        <end position="162"/>
    </location>
</feature>
<comment type="cofactor">
    <cofactor evidence="1">
        <name>Ca(2+)</name>
        <dbReference type="ChEBI" id="CHEBI:29108"/>
    </cofactor>
</comment>
<proteinExistence type="predicted"/>
<evidence type="ECO:0000256" key="1">
    <source>
        <dbReference type="ARBA" id="ARBA00001913"/>
    </source>
</evidence>
<dbReference type="PANTHER" id="PTHR19277">
    <property type="entry name" value="PENTRAXIN"/>
    <property type="match status" value="1"/>
</dbReference>
<reference evidence="8 9" key="1">
    <citation type="submission" date="2021-03" db="EMBL/GenBank/DDBJ databases">
        <title>Assistant Professor.</title>
        <authorList>
            <person name="Huq M.A."/>
        </authorList>
    </citation>
    <scope>NUCLEOTIDE SEQUENCE [LARGE SCALE GENOMIC DNA]</scope>
    <source>
        <strain evidence="8 9">MAH-29</strain>
    </source>
</reference>
<feature type="domain" description="Laminin G" evidence="6">
    <location>
        <begin position="344"/>
        <end position="463"/>
    </location>
</feature>
<comment type="caution">
    <text evidence="8">The sequence shown here is derived from an EMBL/GenBank/DDBJ whole genome shotgun (WGS) entry which is preliminary data.</text>
</comment>
<dbReference type="InterPro" id="IPR006558">
    <property type="entry name" value="LamG-like"/>
</dbReference>
<dbReference type="EMBL" id="JAGHKO010000006">
    <property type="protein sequence ID" value="MBO9203397.1"/>
    <property type="molecule type" value="Genomic_DNA"/>
</dbReference>
<gene>
    <name evidence="8" type="ORF">J7I42_24140</name>
</gene>
<keyword evidence="4" id="KW-0106">Calcium</keyword>
<evidence type="ECO:0000259" key="6">
    <source>
        <dbReference type="SMART" id="SM00282"/>
    </source>
</evidence>
<dbReference type="Proteomes" id="UP000677244">
    <property type="component" value="Unassembled WGS sequence"/>
</dbReference>
<dbReference type="Gene3D" id="2.60.120.200">
    <property type="match status" value="2"/>
</dbReference>
<dbReference type="SMART" id="SM00560">
    <property type="entry name" value="LamGL"/>
    <property type="match status" value="2"/>
</dbReference>